<feature type="region of interest" description="Disordered" evidence="6">
    <location>
        <begin position="380"/>
        <end position="631"/>
    </location>
</feature>
<keyword evidence="5" id="KW-0498">Mitosis</keyword>
<evidence type="ECO:0000256" key="6">
    <source>
        <dbReference type="SAM" id="MobiDB-lite"/>
    </source>
</evidence>
<feature type="compositionally biased region" description="Low complexity" evidence="6">
    <location>
        <begin position="292"/>
        <end position="302"/>
    </location>
</feature>
<comment type="subcellular location">
    <subcellularLocation>
        <location evidence="1">Cytoplasm</location>
        <location evidence="1">Cytoskeleton</location>
        <location evidence="1">Spindle</location>
    </subcellularLocation>
</comment>
<feature type="compositionally biased region" description="Basic and acidic residues" evidence="6">
    <location>
        <begin position="945"/>
        <end position="955"/>
    </location>
</feature>
<reference evidence="8 9" key="1">
    <citation type="submission" date="2014-11" db="EMBL/GenBank/DDBJ databases">
        <authorList>
            <person name="Wibberg Daniel"/>
        </authorList>
    </citation>
    <scope>NUCLEOTIDE SEQUENCE [LARGE SCALE GENOMIC DNA]</scope>
    <source>
        <strain evidence="8">Rhizoctonia solani AG1-IB 7/3/14</strain>
    </source>
</reference>
<dbReference type="GO" id="GO:0090307">
    <property type="term" value="P:mitotic spindle assembly"/>
    <property type="evidence" value="ECO:0007669"/>
    <property type="project" value="TreeGrafter"/>
</dbReference>
<dbReference type="GO" id="GO:0008017">
    <property type="term" value="F:microtubule binding"/>
    <property type="evidence" value="ECO:0007669"/>
    <property type="project" value="TreeGrafter"/>
</dbReference>
<feature type="domain" description="TOG" evidence="7">
    <location>
        <begin position="49"/>
        <end position="284"/>
    </location>
</feature>
<comment type="similarity">
    <text evidence="2">Belongs to the CLASP family.</text>
</comment>
<proteinExistence type="inferred from homology"/>
<dbReference type="PANTHER" id="PTHR21567:SF60">
    <property type="entry name" value="CLASP N-TERMINAL DOMAIN-CONTAINING PROTEIN"/>
    <property type="match status" value="1"/>
</dbReference>
<dbReference type="Gene3D" id="1.25.10.10">
    <property type="entry name" value="Leucine-rich Repeat Variant"/>
    <property type="match status" value="1"/>
</dbReference>
<feature type="compositionally biased region" description="Low complexity" evidence="6">
    <location>
        <begin position="657"/>
        <end position="669"/>
    </location>
</feature>
<evidence type="ECO:0000256" key="5">
    <source>
        <dbReference type="ARBA" id="ARBA00022776"/>
    </source>
</evidence>
<feature type="compositionally biased region" description="Low complexity" evidence="6">
    <location>
        <begin position="709"/>
        <end position="731"/>
    </location>
</feature>
<dbReference type="SMART" id="SM01349">
    <property type="entry name" value="TOG"/>
    <property type="match status" value="1"/>
</dbReference>
<dbReference type="GO" id="GO:0005815">
    <property type="term" value="C:microtubule organizing center"/>
    <property type="evidence" value="ECO:0007669"/>
    <property type="project" value="TreeGrafter"/>
</dbReference>
<dbReference type="PANTHER" id="PTHR21567">
    <property type="entry name" value="CLASP"/>
    <property type="match status" value="1"/>
</dbReference>
<dbReference type="InterPro" id="IPR024395">
    <property type="entry name" value="CLASP_N_dom"/>
</dbReference>
<dbReference type="InterPro" id="IPR016024">
    <property type="entry name" value="ARM-type_fold"/>
</dbReference>
<feature type="region of interest" description="Disordered" evidence="6">
    <location>
        <begin position="645"/>
        <end position="763"/>
    </location>
</feature>
<keyword evidence="4" id="KW-0493">Microtubule</keyword>
<accession>A0A0B7FXQ2</accession>
<feature type="region of interest" description="Disordered" evidence="6">
    <location>
        <begin position="277"/>
        <end position="310"/>
    </location>
</feature>
<dbReference type="GO" id="GO:0051301">
    <property type="term" value="P:cell division"/>
    <property type="evidence" value="ECO:0007669"/>
    <property type="project" value="UniProtKB-KW"/>
</dbReference>
<dbReference type="InterPro" id="IPR034085">
    <property type="entry name" value="TOG"/>
</dbReference>
<feature type="compositionally biased region" description="Low complexity" evidence="6">
    <location>
        <begin position="829"/>
        <end position="838"/>
    </location>
</feature>
<dbReference type="InterPro" id="IPR011989">
    <property type="entry name" value="ARM-like"/>
</dbReference>
<dbReference type="AlphaFoldDB" id="A0A0B7FXQ2"/>
<evidence type="ECO:0000256" key="2">
    <source>
        <dbReference type="ARBA" id="ARBA00009549"/>
    </source>
</evidence>
<feature type="region of interest" description="Disordered" evidence="6">
    <location>
        <begin position="785"/>
        <end position="846"/>
    </location>
</feature>
<evidence type="ECO:0000313" key="8">
    <source>
        <dbReference type="EMBL" id="CEL61008.1"/>
    </source>
</evidence>
<feature type="compositionally biased region" description="Acidic residues" evidence="6">
    <location>
        <begin position="804"/>
        <end position="815"/>
    </location>
</feature>
<dbReference type="STRING" id="1108050.A0A0B7FXQ2"/>
<dbReference type="OrthoDB" id="46159at2759"/>
<feature type="compositionally biased region" description="Low complexity" evidence="6">
    <location>
        <begin position="390"/>
        <end position="411"/>
    </location>
</feature>
<evidence type="ECO:0000256" key="3">
    <source>
        <dbReference type="ARBA" id="ARBA00022618"/>
    </source>
</evidence>
<feature type="compositionally biased region" description="Low complexity" evidence="6">
    <location>
        <begin position="485"/>
        <end position="503"/>
    </location>
</feature>
<evidence type="ECO:0000313" key="9">
    <source>
        <dbReference type="Proteomes" id="UP000059188"/>
    </source>
</evidence>
<sequence length="983" mass="104861">MWIAYVMLRVVTGYQQLDPVLDASQRVPPLRSTMPPSVPDKIPCYTAKDLRYALDPLRPLQEQLETEENWDKISRAIQTIAALTRGGAAELDADFVKEIRGFSALILNSMNSERTRLANIAVDLFTVMVPPLGNRFEPFIGVFVPPLIKLLGRTNKVFVSRATAALHVIISHCPHPRILVELRVMVNEKSAPLRVLVAGAVLLCMTQWDWSIPSFAAKAGDIETIIRAFGTDSNVDVRKVTRQIFDQYKQQFPDRVDSFLEPLTPVIKRYLDIKAKSSQDKAGPAPRKQAPVSAPQFKAAAPAPAPVPAPSVQEVPVQIVGEQPRPKMTRVGMGRPGPSRAPVIDSQAQAQVPPAPTHSRIVSGPERIMTQVVRDHPQDVHVPSGPMRTAVAPSSSSAPVVRSVSSSGPSRMRVDQPTATYPSSAFDIQPSGFAQPPAEPGRRFRPARPPMDPSQMPQRVAVLPPAPKPVVESKKPDGPSRVNLGSGARSVSGPAAAPPARVANVTVKTDHPLKASLTTPDLSPNTDGPKPKALSGSAHMSTNDSAQTPVSGESNAPLPWQTFVPIPPSTSASRPASTIPPDSRPPSVASHRSRAPTVASTSSDTAPLDTVNNPVSAPAPTKPTLTTSKSAPITTKVSALIKRGNPYAPPPFVPKRAPASGGAGASTASQMARQREAIAAREKREAEEATKKTKREVVQKKEVKEGKKPASASASASASATTSTRSRPASSQAGASRNPPAAPRKRTVSTRTKPPGGPPKVDLRTIEPELIAAVCAPLPGSPTPLTIREVPLPPSPAEKAQGDVEMEQVDQEPSNDEPIYIETEGARQPVEQAVVPASEPEPEPERIVIEISDNSSEVDMDEPQETDVVAAHSGVVTADQDAQTPPPRATPVSLIDQTPAPLGTTPPIPPTGFAFHPQLAHLMALPPQPIQEADDFLVDLSSPPPKERSSEKESSNRIVLVDRGNTHTYLSQFTQDLMALSGL</sequence>
<evidence type="ECO:0000259" key="7">
    <source>
        <dbReference type="SMART" id="SM01349"/>
    </source>
</evidence>
<dbReference type="GO" id="GO:0005876">
    <property type="term" value="C:spindle microtubule"/>
    <property type="evidence" value="ECO:0007669"/>
    <property type="project" value="TreeGrafter"/>
</dbReference>
<dbReference type="GO" id="GO:1990023">
    <property type="term" value="C:mitotic spindle midzone"/>
    <property type="evidence" value="ECO:0007669"/>
    <property type="project" value="TreeGrafter"/>
</dbReference>
<dbReference type="Pfam" id="PF12348">
    <property type="entry name" value="CLASP_N"/>
    <property type="match status" value="1"/>
</dbReference>
<dbReference type="Proteomes" id="UP000059188">
    <property type="component" value="Unassembled WGS sequence"/>
</dbReference>
<name>A0A0B7FXQ2_THACB</name>
<protein>
    <submittedName>
        <fullName evidence="8">Protein STU1</fullName>
    </submittedName>
</protein>
<evidence type="ECO:0000256" key="1">
    <source>
        <dbReference type="ARBA" id="ARBA00004186"/>
    </source>
</evidence>
<feature type="region of interest" description="Disordered" evidence="6">
    <location>
        <begin position="935"/>
        <end position="957"/>
    </location>
</feature>
<dbReference type="EMBL" id="LN679104">
    <property type="protein sequence ID" value="CEL61008.1"/>
    <property type="molecule type" value="Genomic_DNA"/>
</dbReference>
<feature type="compositionally biased region" description="Polar residues" evidence="6">
    <location>
        <begin position="598"/>
        <end position="615"/>
    </location>
</feature>
<gene>
    <name evidence="8" type="ORF">RSOLAG1IB_04247</name>
</gene>
<feature type="compositionally biased region" description="Low complexity" evidence="6">
    <location>
        <begin position="569"/>
        <end position="581"/>
    </location>
</feature>
<feature type="region of interest" description="Disordered" evidence="6">
    <location>
        <begin position="878"/>
        <end position="905"/>
    </location>
</feature>
<organism evidence="8 9">
    <name type="scientific">Thanatephorus cucumeris (strain AG1-IB / isolate 7/3/14)</name>
    <name type="common">Lettuce bottom rot fungus</name>
    <name type="synonym">Rhizoctonia solani</name>
    <dbReference type="NCBI Taxonomy" id="1108050"/>
    <lineage>
        <taxon>Eukaryota</taxon>
        <taxon>Fungi</taxon>
        <taxon>Dikarya</taxon>
        <taxon>Basidiomycota</taxon>
        <taxon>Agaricomycotina</taxon>
        <taxon>Agaricomycetes</taxon>
        <taxon>Cantharellales</taxon>
        <taxon>Ceratobasidiaceae</taxon>
        <taxon>Rhizoctonia</taxon>
        <taxon>Rhizoctonia solani AG-1</taxon>
    </lineage>
</organism>
<feature type="compositionally biased region" description="Polar residues" evidence="6">
    <location>
        <begin position="516"/>
        <end position="526"/>
    </location>
</feature>
<feature type="compositionally biased region" description="Basic and acidic residues" evidence="6">
    <location>
        <begin position="673"/>
        <end position="708"/>
    </location>
</feature>
<keyword evidence="9" id="KW-1185">Reference proteome</keyword>
<dbReference type="GO" id="GO:0005881">
    <property type="term" value="C:cytoplasmic microtubule"/>
    <property type="evidence" value="ECO:0007669"/>
    <property type="project" value="TreeGrafter"/>
</dbReference>
<dbReference type="SUPFAM" id="SSF48371">
    <property type="entry name" value="ARM repeat"/>
    <property type="match status" value="1"/>
</dbReference>
<feature type="compositionally biased region" description="Polar residues" evidence="6">
    <location>
        <begin position="538"/>
        <end position="554"/>
    </location>
</feature>
<evidence type="ECO:0000256" key="4">
    <source>
        <dbReference type="ARBA" id="ARBA00022701"/>
    </source>
</evidence>
<keyword evidence="3" id="KW-0132">Cell division</keyword>
<keyword evidence="5" id="KW-0131">Cell cycle</keyword>